<dbReference type="PROSITE" id="PS51257">
    <property type="entry name" value="PROKAR_LIPOPROTEIN"/>
    <property type="match status" value="1"/>
</dbReference>
<dbReference type="AlphaFoldDB" id="A0A6I6MHM9"/>
<keyword evidence="3" id="KW-1185">Reference proteome</keyword>
<reference evidence="3" key="1">
    <citation type="submission" date="2019-12" db="EMBL/GenBank/DDBJ databases">
        <title>Complete genome of Terracaulis silvestris 0127_4.</title>
        <authorList>
            <person name="Vieira S."/>
            <person name="Riedel T."/>
            <person name="Sproer C."/>
            <person name="Pascual J."/>
            <person name="Boedeker C."/>
            <person name="Overmann J."/>
        </authorList>
    </citation>
    <scope>NUCLEOTIDE SEQUENCE [LARGE SCALE GENOMIC DNA]</scope>
    <source>
        <strain evidence="3">0127_4</strain>
    </source>
</reference>
<gene>
    <name evidence="2" type="ORF">DSM104635_01228</name>
</gene>
<organism evidence="2 3">
    <name type="scientific">Terricaulis silvestris</name>
    <dbReference type="NCBI Taxonomy" id="2686094"/>
    <lineage>
        <taxon>Bacteria</taxon>
        <taxon>Pseudomonadati</taxon>
        <taxon>Pseudomonadota</taxon>
        <taxon>Alphaproteobacteria</taxon>
        <taxon>Caulobacterales</taxon>
        <taxon>Caulobacteraceae</taxon>
        <taxon>Terricaulis</taxon>
    </lineage>
</organism>
<evidence type="ECO:0008006" key="4">
    <source>
        <dbReference type="Google" id="ProtNLM"/>
    </source>
</evidence>
<sequence>MRLVLALAVFALAACSPRSGEYPPDIEMNFMRACEAQSTVPGLCACTWDKIKMEVPVTDFQALELLPGPERLAHPLSQQINGYAVACGAQLTQQPAGEPAGGQ</sequence>
<dbReference type="Proteomes" id="UP000431269">
    <property type="component" value="Chromosome"/>
</dbReference>
<evidence type="ECO:0000313" key="3">
    <source>
        <dbReference type="Proteomes" id="UP000431269"/>
    </source>
</evidence>
<accession>A0A6I6MHM9</accession>
<proteinExistence type="predicted"/>
<evidence type="ECO:0000313" key="2">
    <source>
        <dbReference type="EMBL" id="QGZ94410.1"/>
    </source>
</evidence>
<feature type="signal peptide" evidence="1">
    <location>
        <begin position="1"/>
        <end position="20"/>
    </location>
</feature>
<evidence type="ECO:0000256" key="1">
    <source>
        <dbReference type="SAM" id="SignalP"/>
    </source>
</evidence>
<dbReference type="EMBL" id="CP047045">
    <property type="protein sequence ID" value="QGZ94410.1"/>
    <property type="molecule type" value="Genomic_DNA"/>
</dbReference>
<dbReference type="RefSeq" id="WP_158765352.1">
    <property type="nucleotide sequence ID" value="NZ_CP047045.1"/>
</dbReference>
<name>A0A6I6MHM9_9CAUL</name>
<keyword evidence="1" id="KW-0732">Signal</keyword>
<dbReference type="KEGG" id="tsv:DSM104635_01228"/>
<protein>
    <recommendedName>
        <fullName evidence="4">Lipoprotein</fullName>
    </recommendedName>
</protein>
<feature type="chain" id="PRO_5026123899" description="Lipoprotein" evidence="1">
    <location>
        <begin position="21"/>
        <end position="103"/>
    </location>
</feature>